<keyword evidence="13" id="KW-1185">Reference proteome</keyword>
<feature type="domain" description="XPG-I" evidence="10">
    <location>
        <begin position="140"/>
        <end position="221"/>
    </location>
</feature>
<reference evidence="12" key="1">
    <citation type="submission" date="2022-04" db="EMBL/GenBank/DDBJ databases">
        <title>Carnegiea gigantea Genome sequencing and assembly v2.</title>
        <authorList>
            <person name="Copetti D."/>
            <person name="Sanderson M.J."/>
            <person name="Burquez A."/>
            <person name="Wojciechowski M.F."/>
        </authorList>
    </citation>
    <scope>NUCLEOTIDE SEQUENCE</scope>
    <source>
        <strain evidence="12">SGP5-SGP5p</strain>
        <tissue evidence="12">Aerial part</tissue>
    </source>
</reference>
<protein>
    <recommendedName>
        <fullName evidence="3">Exonuclease 1</fullName>
    </recommendedName>
</protein>
<dbReference type="SMART" id="SM00484">
    <property type="entry name" value="XPGI"/>
    <property type="match status" value="1"/>
</dbReference>
<dbReference type="PANTHER" id="PTHR11081">
    <property type="entry name" value="FLAP ENDONUCLEASE FAMILY MEMBER"/>
    <property type="match status" value="1"/>
</dbReference>
<dbReference type="PROSITE" id="PS00842">
    <property type="entry name" value="XPG_2"/>
    <property type="match status" value="1"/>
</dbReference>
<evidence type="ECO:0000256" key="2">
    <source>
        <dbReference type="ARBA" id="ARBA00010563"/>
    </source>
</evidence>
<dbReference type="GO" id="GO:0005634">
    <property type="term" value="C:nucleus"/>
    <property type="evidence" value="ECO:0007669"/>
    <property type="project" value="UniProtKB-SubCell"/>
</dbReference>
<dbReference type="PANTHER" id="PTHR11081:SF65">
    <property type="entry name" value="DNA DAMAGE-INDUCIBLE PROTEIN DIN7-RELATED"/>
    <property type="match status" value="1"/>
</dbReference>
<proteinExistence type="inferred from homology"/>
<evidence type="ECO:0000259" key="11">
    <source>
        <dbReference type="SMART" id="SM00485"/>
    </source>
</evidence>
<evidence type="ECO:0000256" key="9">
    <source>
        <dbReference type="SAM" id="MobiDB-lite"/>
    </source>
</evidence>
<dbReference type="Proteomes" id="UP001153076">
    <property type="component" value="Unassembled WGS sequence"/>
</dbReference>
<comment type="similarity">
    <text evidence="2">Belongs to the XPG/RAD2 endonuclease family. EXO1 subfamily.</text>
</comment>
<dbReference type="GO" id="GO:0006281">
    <property type="term" value="P:DNA repair"/>
    <property type="evidence" value="ECO:0007669"/>
    <property type="project" value="UniProtKB-KW"/>
</dbReference>
<feature type="region of interest" description="Disordered" evidence="9">
    <location>
        <begin position="182"/>
        <end position="213"/>
    </location>
</feature>
<dbReference type="InterPro" id="IPR006085">
    <property type="entry name" value="XPG_DNA_repair_N"/>
</dbReference>
<dbReference type="InterPro" id="IPR006086">
    <property type="entry name" value="XPG-I_dom"/>
</dbReference>
<evidence type="ECO:0000256" key="8">
    <source>
        <dbReference type="ARBA" id="ARBA00023242"/>
    </source>
</evidence>
<keyword evidence="7" id="KW-0234">DNA repair</keyword>
<evidence type="ECO:0000256" key="6">
    <source>
        <dbReference type="ARBA" id="ARBA00022881"/>
    </source>
</evidence>
<dbReference type="Pfam" id="PF00752">
    <property type="entry name" value="XPG_N"/>
    <property type="match status" value="1"/>
</dbReference>
<dbReference type="PRINTS" id="PR00853">
    <property type="entry name" value="XPGRADSUPER"/>
</dbReference>
<dbReference type="CDD" id="cd09857">
    <property type="entry name" value="PIN_EXO1"/>
    <property type="match status" value="1"/>
</dbReference>
<dbReference type="Pfam" id="PF00867">
    <property type="entry name" value="XPG_I"/>
    <property type="match status" value="1"/>
</dbReference>
<dbReference type="GO" id="GO:0017108">
    <property type="term" value="F:5'-flap endonuclease activity"/>
    <property type="evidence" value="ECO:0007669"/>
    <property type="project" value="TreeGrafter"/>
</dbReference>
<evidence type="ECO:0000256" key="7">
    <source>
        <dbReference type="ARBA" id="ARBA00023204"/>
    </source>
</evidence>
<keyword evidence="5" id="KW-0228">DNA excision</keyword>
<comment type="caution">
    <text evidence="12">The sequence shown here is derived from an EMBL/GenBank/DDBJ whole genome shotgun (WGS) entry which is preliminary data.</text>
</comment>
<dbReference type="OrthoDB" id="26491at2759"/>
<dbReference type="EMBL" id="JAKOGI010000669">
    <property type="protein sequence ID" value="KAJ8431696.1"/>
    <property type="molecule type" value="Genomic_DNA"/>
</dbReference>
<dbReference type="AlphaFoldDB" id="A0A9Q1JUW7"/>
<feature type="domain" description="XPG N-terminal" evidence="11">
    <location>
        <begin position="1"/>
        <end position="86"/>
    </location>
</feature>
<evidence type="ECO:0000256" key="5">
    <source>
        <dbReference type="ARBA" id="ARBA00022769"/>
    </source>
</evidence>
<accession>A0A9Q1JUW7</accession>
<sequence>MSPIHMKELGGFCVAVDTYSWLHKGALSCSAELCKGLPTSRHIDYCMHNVNMLRHHGVKPILVFDGGLLPMKSKQENKRASESLVYAVPIAASSIKSRKENLARAIEHESSGNSAAAYECYQRSLDISPAIAYDLIQVLKREGVDYIVAPYEADAQMAFLAITKQVDAVITEDSDLIAFGCPRDRRRPPATTIDHPPTVDTSSQPPPCHHHQPTLAGTLILETTTLAAAPPLLRTTTKTHQPPPKRTAQHSTLLVDPPPHTHRP</sequence>
<dbReference type="InterPro" id="IPR044752">
    <property type="entry name" value="PIN-like_EXO1"/>
</dbReference>
<dbReference type="SMART" id="SM00485">
    <property type="entry name" value="XPGN"/>
    <property type="match status" value="1"/>
</dbReference>
<keyword evidence="8" id="KW-0539">Nucleus</keyword>
<comment type="subcellular location">
    <subcellularLocation>
        <location evidence="1">Nucleus</location>
    </subcellularLocation>
</comment>
<dbReference type="Gene3D" id="3.40.50.1010">
    <property type="entry name" value="5'-nuclease"/>
    <property type="match status" value="1"/>
</dbReference>
<evidence type="ECO:0000256" key="3">
    <source>
        <dbReference type="ARBA" id="ARBA00020324"/>
    </source>
</evidence>
<dbReference type="InterPro" id="IPR019974">
    <property type="entry name" value="XPG_CS"/>
</dbReference>
<organism evidence="12 13">
    <name type="scientific">Carnegiea gigantea</name>
    <dbReference type="NCBI Taxonomy" id="171969"/>
    <lineage>
        <taxon>Eukaryota</taxon>
        <taxon>Viridiplantae</taxon>
        <taxon>Streptophyta</taxon>
        <taxon>Embryophyta</taxon>
        <taxon>Tracheophyta</taxon>
        <taxon>Spermatophyta</taxon>
        <taxon>Magnoliopsida</taxon>
        <taxon>eudicotyledons</taxon>
        <taxon>Gunneridae</taxon>
        <taxon>Pentapetalae</taxon>
        <taxon>Caryophyllales</taxon>
        <taxon>Cactineae</taxon>
        <taxon>Cactaceae</taxon>
        <taxon>Cactoideae</taxon>
        <taxon>Echinocereeae</taxon>
        <taxon>Carnegiea</taxon>
    </lineage>
</organism>
<keyword evidence="6" id="KW-0267">Excision nuclease</keyword>
<evidence type="ECO:0000256" key="4">
    <source>
        <dbReference type="ARBA" id="ARBA00022763"/>
    </source>
</evidence>
<dbReference type="GO" id="GO:0046872">
    <property type="term" value="F:metal ion binding"/>
    <property type="evidence" value="ECO:0007669"/>
    <property type="project" value="InterPro"/>
</dbReference>
<dbReference type="FunFam" id="3.40.50.1010:FF:000002">
    <property type="entry name" value="Exonuclease 1, putative"/>
    <property type="match status" value="1"/>
</dbReference>
<evidence type="ECO:0000256" key="1">
    <source>
        <dbReference type="ARBA" id="ARBA00004123"/>
    </source>
</evidence>
<dbReference type="InterPro" id="IPR006084">
    <property type="entry name" value="XPG/Rad2"/>
</dbReference>
<name>A0A9Q1JUW7_9CARY</name>
<evidence type="ECO:0000313" key="12">
    <source>
        <dbReference type="EMBL" id="KAJ8431696.1"/>
    </source>
</evidence>
<evidence type="ECO:0000259" key="10">
    <source>
        <dbReference type="SMART" id="SM00484"/>
    </source>
</evidence>
<keyword evidence="4" id="KW-0227">DNA damage</keyword>
<gene>
    <name evidence="12" type="ORF">Cgig2_006552</name>
</gene>
<feature type="region of interest" description="Disordered" evidence="9">
    <location>
        <begin position="233"/>
        <end position="264"/>
    </location>
</feature>
<evidence type="ECO:0000313" key="13">
    <source>
        <dbReference type="Proteomes" id="UP001153076"/>
    </source>
</evidence>
<dbReference type="PROSITE" id="PS00841">
    <property type="entry name" value="XPG_1"/>
    <property type="match status" value="1"/>
</dbReference>
<dbReference type="SUPFAM" id="SSF88723">
    <property type="entry name" value="PIN domain-like"/>
    <property type="match status" value="1"/>
</dbReference>
<dbReference type="InterPro" id="IPR029060">
    <property type="entry name" value="PIN-like_dom_sf"/>
</dbReference>